<dbReference type="PANTHER" id="PTHR48083">
    <property type="entry name" value="MEDIUM-CHAIN SPECIFIC ACYL-COA DEHYDROGENASE, MITOCHONDRIAL-RELATED"/>
    <property type="match status" value="1"/>
</dbReference>
<dbReference type="EMBL" id="PVUE01000003">
    <property type="protein sequence ID" value="PRZ43151.1"/>
    <property type="molecule type" value="Genomic_DNA"/>
</dbReference>
<evidence type="ECO:0000313" key="6">
    <source>
        <dbReference type="Proteomes" id="UP000237752"/>
    </source>
</evidence>
<comment type="caution">
    <text evidence="5">The sequence shown here is derived from an EMBL/GenBank/DDBJ whole genome shotgun (WGS) entry which is preliminary data.</text>
</comment>
<dbReference type="PIRSF" id="PIRSF016578">
    <property type="entry name" value="HsaA"/>
    <property type="match status" value="1"/>
</dbReference>
<organism evidence="5 6">
    <name type="scientific">Antricoccus suffuscus</name>
    <dbReference type="NCBI Taxonomy" id="1629062"/>
    <lineage>
        <taxon>Bacteria</taxon>
        <taxon>Bacillati</taxon>
        <taxon>Actinomycetota</taxon>
        <taxon>Actinomycetes</taxon>
        <taxon>Geodermatophilales</taxon>
        <taxon>Antricoccaceae</taxon>
        <taxon>Antricoccus</taxon>
    </lineage>
</organism>
<sequence length="392" mass="42172">MTTSAELIDRAASLVPVIAKRADDAERGRTLPDETIADLREAELLSALVPRELGGHQLDYRTHTMIARILARGCGSTGWVTSFFGLHAWILSLWPDATVRELFANDPMPLASGPFAPNGKAVADGDGYRLTGRWSWATGVHHGPWVMAGGMIPPPDGHGPPDVRLFLLPTEDVVVHDTWHTDGMRATGSDDVSAAELLVPEDRAFRLGTIREARPAVAAPYGDPIYGWPMVPVLALGAAAPLLGIAEGVLEAYRARLSERVMTYSPGTKQRDVPGARLRLAHATAELHAATLAFDDAVARLDAVRDGAPPPDLAERVRIRWTVAWVVGVCRRVVTELVAGSGASAHRLDSPLQRALRDINTGSGHVVFDQDTSAELFTTHMFGDELPIGSLV</sequence>
<dbReference type="InterPro" id="IPR013107">
    <property type="entry name" value="Acyl-CoA_DH_C"/>
</dbReference>
<dbReference type="InterPro" id="IPR037069">
    <property type="entry name" value="AcylCoA_DH/ox_N_sf"/>
</dbReference>
<dbReference type="Proteomes" id="UP000237752">
    <property type="component" value="Unassembled WGS sequence"/>
</dbReference>
<evidence type="ECO:0000259" key="3">
    <source>
        <dbReference type="Pfam" id="PF02771"/>
    </source>
</evidence>
<dbReference type="SUPFAM" id="SSF56645">
    <property type="entry name" value="Acyl-CoA dehydrogenase NM domain-like"/>
    <property type="match status" value="1"/>
</dbReference>
<evidence type="ECO:0000313" key="5">
    <source>
        <dbReference type="EMBL" id="PRZ43151.1"/>
    </source>
</evidence>
<dbReference type="AlphaFoldDB" id="A0A2T1A3G2"/>
<dbReference type="InterPro" id="IPR009100">
    <property type="entry name" value="AcylCoA_DH/oxidase_NM_dom_sf"/>
</dbReference>
<dbReference type="InterPro" id="IPR036250">
    <property type="entry name" value="AcylCo_DH-like_C"/>
</dbReference>
<reference evidence="5 6" key="1">
    <citation type="submission" date="2018-03" db="EMBL/GenBank/DDBJ databases">
        <title>Genomic Encyclopedia of Archaeal and Bacterial Type Strains, Phase II (KMG-II): from individual species to whole genera.</title>
        <authorList>
            <person name="Goeker M."/>
        </authorList>
    </citation>
    <scope>NUCLEOTIDE SEQUENCE [LARGE SCALE GENOMIC DNA]</scope>
    <source>
        <strain evidence="5 6">DSM 100065</strain>
    </source>
</reference>
<dbReference type="Pfam" id="PF08028">
    <property type="entry name" value="Acyl-CoA_dh_2"/>
    <property type="match status" value="1"/>
</dbReference>
<dbReference type="Gene3D" id="1.10.540.10">
    <property type="entry name" value="Acyl-CoA dehydrogenase/oxidase, N-terminal domain"/>
    <property type="match status" value="1"/>
</dbReference>
<dbReference type="GO" id="GO:0003995">
    <property type="term" value="F:acyl-CoA dehydrogenase activity"/>
    <property type="evidence" value="ECO:0007669"/>
    <property type="project" value="TreeGrafter"/>
</dbReference>
<dbReference type="PANTHER" id="PTHR48083:SF19">
    <property type="entry name" value="FLAVIN-DEPENDENT MONOOXYGENASE, OXYGENASE SUBUNIT HSAA"/>
    <property type="match status" value="1"/>
</dbReference>
<keyword evidence="1" id="KW-0560">Oxidoreductase</keyword>
<keyword evidence="6" id="KW-1185">Reference proteome</keyword>
<feature type="domain" description="Acyl-CoA dehydrogenase C-terminal" evidence="4">
    <location>
        <begin position="236"/>
        <end position="369"/>
    </location>
</feature>
<dbReference type="Gene3D" id="1.20.140.10">
    <property type="entry name" value="Butyryl-CoA Dehydrogenase, subunit A, domain 3"/>
    <property type="match status" value="1"/>
</dbReference>
<evidence type="ECO:0000259" key="4">
    <source>
        <dbReference type="Pfam" id="PF08028"/>
    </source>
</evidence>
<evidence type="ECO:0000256" key="2">
    <source>
        <dbReference type="ARBA" id="ARBA00049661"/>
    </source>
</evidence>
<dbReference type="RefSeq" id="WP_170110973.1">
    <property type="nucleotide sequence ID" value="NZ_PVUE01000003.1"/>
</dbReference>
<dbReference type="GO" id="GO:0050660">
    <property type="term" value="F:flavin adenine dinucleotide binding"/>
    <property type="evidence" value="ECO:0007669"/>
    <property type="project" value="InterPro"/>
</dbReference>
<dbReference type="Gene3D" id="2.40.110.10">
    <property type="entry name" value="Butyryl-CoA Dehydrogenase, subunit A, domain 2"/>
    <property type="match status" value="1"/>
</dbReference>
<dbReference type="GO" id="GO:0005737">
    <property type="term" value="C:cytoplasm"/>
    <property type="evidence" value="ECO:0007669"/>
    <property type="project" value="TreeGrafter"/>
</dbReference>
<dbReference type="InterPro" id="IPR013786">
    <property type="entry name" value="AcylCoA_DH/ox_N"/>
</dbReference>
<dbReference type="InterPro" id="IPR046373">
    <property type="entry name" value="Acyl-CoA_Oxase/DH_mid-dom_sf"/>
</dbReference>
<gene>
    <name evidence="5" type="ORF">CLV47_103209</name>
</gene>
<dbReference type="GO" id="GO:0033539">
    <property type="term" value="P:fatty acid beta-oxidation using acyl-CoA dehydrogenase"/>
    <property type="evidence" value="ECO:0007669"/>
    <property type="project" value="TreeGrafter"/>
</dbReference>
<evidence type="ECO:0000256" key="1">
    <source>
        <dbReference type="ARBA" id="ARBA00023002"/>
    </source>
</evidence>
<comment type="similarity">
    <text evidence="2">Belongs to the HpaH/HsaA monooxygenase family.</text>
</comment>
<name>A0A2T1A3G2_9ACTN</name>
<feature type="domain" description="Acyl-CoA dehydrogenase/oxidase N-terminal" evidence="3">
    <location>
        <begin position="18"/>
        <end position="83"/>
    </location>
</feature>
<dbReference type="InterPro" id="IPR050741">
    <property type="entry name" value="Acyl-CoA_dehydrogenase"/>
</dbReference>
<accession>A0A2T1A3G2</accession>
<dbReference type="SUPFAM" id="SSF47203">
    <property type="entry name" value="Acyl-CoA dehydrogenase C-terminal domain-like"/>
    <property type="match status" value="1"/>
</dbReference>
<dbReference type="Pfam" id="PF02771">
    <property type="entry name" value="Acyl-CoA_dh_N"/>
    <property type="match status" value="1"/>
</dbReference>
<dbReference type="GO" id="GO:0016712">
    <property type="term" value="F:oxidoreductase activity, acting on paired donors, with incorporation or reduction of molecular oxygen, reduced flavin or flavoprotein as one donor, and incorporation of one atom of oxygen"/>
    <property type="evidence" value="ECO:0007669"/>
    <property type="project" value="TreeGrafter"/>
</dbReference>
<protein>
    <submittedName>
        <fullName evidence="5">Alkylation response protein AidB-like acyl-CoA dehydrogenase</fullName>
    </submittedName>
</protein>
<proteinExistence type="inferred from homology"/>